<reference evidence="1" key="1">
    <citation type="submission" date="2021-12" db="EMBL/GenBank/DDBJ databases">
        <title>Alicyclobacillaceae gen. nov., sp. nov., isolated from chalcocite enrichment system.</title>
        <authorList>
            <person name="Jiang Z."/>
        </authorList>
    </citation>
    <scope>NUCLEOTIDE SEQUENCE</scope>
    <source>
        <strain evidence="1">MYW30-H2</strain>
    </source>
</reference>
<dbReference type="Proteomes" id="UP000830167">
    <property type="component" value="Chromosome"/>
</dbReference>
<proteinExistence type="predicted"/>
<accession>A0ABY4CHT4</accession>
<evidence type="ECO:0000313" key="2">
    <source>
        <dbReference type="Proteomes" id="UP000830167"/>
    </source>
</evidence>
<evidence type="ECO:0000313" key="1">
    <source>
        <dbReference type="EMBL" id="UOF88951.1"/>
    </source>
</evidence>
<organism evidence="1 2">
    <name type="scientific">Fodinisporobacter ferrooxydans</name>
    <dbReference type="NCBI Taxonomy" id="2901836"/>
    <lineage>
        <taxon>Bacteria</taxon>
        <taxon>Bacillati</taxon>
        <taxon>Bacillota</taxon>
        <taxon>Bacilli</taxon>
        <taxon>Bacillales</taxon>
        <taxon>Alicyclobacillaceae</taxon>
        <taxon>Fodinisporobacter</taxon>
    </lineage>
</organism>
<dbReference type="EMBL" id="CP089291">
    <property type="protein sequence ID" value="UOF88951.1"/>
    <property type="molecule type" value="Genomic_DNA"/>
</dbReference>
<name>A0ABY4CHT4_9BACL</name>
<protein>
    <submittedName>
        <fullName evidence="1">Uncharacterized protein</fullName>
    </submittedName>
</protein>
<keyword evidence="2" id="KW-1185">Reference proteome</keyword>
<dbReference type="RefSeq" id="WP_347435633.1">
    <property type="nucleotide sequence ID" value="NZ_CP089291.1"/>
</dbReference>
<sequence length="74" mass="8717">MAKKIDKSTIEAIKQLLQQYNVKEDGRIVIDLKNHLMTEYDETGISDLMGIRGTISDERAKEWMKDIEEMRESW</sequence>
<gene>
    <name evidence="1" type="ORF">LSG31_13540</name>
</gene>